<proteinExistence type="predicted"/>
<evidence type="ECO:0008006" key="3">
    <source>
        <dbReference type="Google" id="ProtNLM"/>
    </source>
</evidence>
<comment type="caution">
    <text evidence="1">The sequence shown here is derived from an EMBL/GenBank/DDBJ whole genome shotgun (WGS) entry which is preliminary data.</text>
</comment>
<gene>
    <name evidence="1" type="ORF">JHD44_08680</name>
</gene>
<organism evidence="1 2">
    <name type="scientific">Marinomonas ostreistagni</name>
    <dbReference type="NCBI Taxonomy" id="359209"/>
    <lineage>
        <taxon>Bacteria</taxon>
        <taxon>Pseudomonadati</taxon>
        <taxon>Pseudomonadota</taxon>
        <taxon>Gammaproteobacteria</taxon>
        <taxon>Oceanospirillales</taxon>
        <taxon>Oceanospirillaceae</taxon>
        <taxon>Marinomonas</taxon>
    </lineage>
</organism>
<accession>A0ABS0ZAS9</accession>
<dbReference type="RefSeq" id="WP_199462368.1">
    <property type="nucleotide sequence ID" value="NZ_JAEMUH010000007.1"/>
</dbReference>
<dbReference type="Proteomes" id="UP000598488">
    <property type="component" value="Unassembled WGS sequence"/>
</dbReference>
<reference evidence="1 2" key="1">
    <citation type="submission" date="2020-12" db="EMBL/GenBank/DDBJ databases">
        <title>Comparative genome analysis of fungal antagonists Marinomonas ostreistagni 398 and M. spartinae 468.</title>
        <authorList>
            <person name="Fields J.L."/>
            <person name="Mavrodi O.V."/>
            <person name="Biber P.D."/>
            <person name="Indest K.J."/>
            <person name="Mavrodi D.V."/>
        </authorList>
    </citation>
    <scope>NUCLEOTIDE SEQUENCE [LARGE SCALE GENOMIC DNA]</scope>
    <source>
        <strain evidence="1 2">USM7</strain>
    </source>
</reference>
<keyword evidence="2" id="KW-1185">Reference proteome</keyword>
<dbReference type="EMBL" id="JAEMUH010000007">
    <property type="protein sequence ID" value="MBJ7550755.1"/>
    <property type="molecule type" value="Genomic_DNA"/>
</dbReference>
<evidence type="ECO:0000313" key="1">
    <source>
        <dbReference type="EMBL" id="MBJ7550755.1"/>
    </source>
</evidence>
<sequence length="53" mass="5355">MSIKEQTKKAVEVAAKNKLATTVIGLAVTAATGVALPEPVTSALAAWVMGLFG</sequence>
<name>A0ABS0ZAS9_9GAMM</name>
<protein>
    <recommendedName>
        <fullName evidence="3">Holin</fullName>
    </recommendedName>
</protein>
<evidence type="ECO:0000313" key="2">
    <source>
        <dbReference type="Proteomes" id="UP000598488"/>
    </source>
</evidence>